<dbReference type="EMBL" id="JAENIO010000001">
    <property type="protein sequence ID" value="MBK1832466.1"/>
    <property type="molecule type" value="Genomic_DNA"/>
</dbReference>
<dbReference type="RefSeq" id="WP_200389902.1">
    <property type="nucleotide sequence ID" value="NZ_JAENIO010000001.1"/>
</dbReference>
<dbReference type="AlphaFoldDB" id="A0A934RN71"/>
<proteinExistence type="predicted"/>
<evidence type="ECO:0000313" key="2">
    <source>
        <dbReference type="EMBL" id="MBK1832466.1"/>
    </source>
</evidence>
<sequence length="446" mass="51300">MLSRLLAFALLLTPLSWGQEEPAPVPGRNRVISADQRILVFGEDTAAITAVLSLATELREELYYVIRDPEARNAESYFELQNDLVLTLFGQPGDQAPPRRYVLQPRRVEGSQRFRIELNIHLARGLNRGELREKLIECFLMDRALGPQVRDEQPVRVAPWLIIGLLERLAWRNDEADRSLYKSLFERGLMMEIEQLVMLDDPDQLDAAERTTFRVSSGAILMAMLNQKDGARTFLSYLEKAATHEGDRFLLFRNTFFTTGLTEEGLAKWWALQLANLTQDFVTETLSVLATDQALGEVLQGTLEEEDGSERIYRLVAYHDILALPEEKRRLLLSPMLERINLLAFRCFPSYREMLVGYARVVKQLAEGDEKEVGEILAFLEEKRLALRAVGERTRDYLDWYQINSASELTGEFSDYQRLKRELESEEPSQMGPVERYLQAVQNLYD</sequence>
<keyword evidence="3" id="KW-1185">Reference proteome</keyword>
<reference evidence="2" key="1">
    <citation type="submission" date="2021-01" db="EMBL/GenBank/DDBJ databases">
        <title>Modified the classification status of verrucomicrobia.</title>
        <authorList>
            <person name="Feng X."/>
        </authorList>
    </citation>
    <scope>NUCLEOTIDE SEQUENCE</scope>
    <source>
        <strain evidence="2">KCTC 12986</strain>
    </source>
</reference>
<gene>
    <name evidence="2" type="ORF">JIN78_00215</name>
</gene>
<protein>
    <submittedName>
        <fullName evidence="2">Uncharacterized protein</fullName>
    </submittedName>
</protein>
<dbReference type="Proteomes" id="UP000604083">
    <property type="component" value="Unassembled WGS sequence"/>
</dbReference>
<feature type="chain" id="PRO_5037980597" evidence="1">
    <location>
        <begin position="19"/>
        <end position="446"/>
    </location>
</feature>
<feature type="signal peptide" evidence="1">
    <location>
        <begin position="1"/>
        <end position="18"/>
    </location>
</feature>
<keyword evidence="1" id="KW-0732">Signal</keyword>
<organism evidence="2 3">
    <name type="scientific">Roseibacillus ishigakijimensis</name>
    <dbReference type="NCBI Taxonomy" id="454146"/>
    <lineage>
        <taxon>Bacteria</taxon>
        <taxon>Pseudomonadati</taxon>
        <taxon>Verrucomicrobiota</taxon>
        <taxon>Verrucomicrobiia</taxon>
        <taxon>Verrucomicrobiales</taxon>
        <taxon>Verrucomicrobiaceae</taxon>
        <taxon>Roseibacillus</taxon>
    </lineage>
</organism>
<accession>A0A934RN71</accession>
<comment type="caution">
    <text evidence="2">The sequence shown here is derived from an EMBL/GenBank/DDBJ whole genome shotgun (WGS) entry which is preliminary data.</text>
</comment>
<evidence type="ECO:0000313" key="3">
    <source>
        <dbReference type="Proteomes" id="UP000604083"/>
    </source>
</evidence>
<evidence type="ECO:0000256" key="1">
    <source>
        <dbReference type="SAM" id="SignalP"/>
    </source>
</evidence>
<name>A0A934RN71_9BACT</name>